<dbReference type="PANTHER" id="PTHR30349">
    <property type="entry name" value="PHAGE INTEGRASE-RELATED"/>
    <property type="match status" value="1"/>
</dbReference>
<sequence length="459" mass="51605">MKNVRLINRGIPRLYETDTGKPIDAFNAYSDLLFNNLYHSSGASTPTIYCPDVAEFFDYGYETGILGARCLTPEAAHATMCQYRNYLTEGAQSKDLVIRRAAIALNHRPVSPAFAARKIAAVNHFLHNSTRVAQDTAAHRSILAGEKPLPSVMPSVIEPRRRNRAERERIFEETLQFGTPRTDFAFARGGIPGPKVKRINAKRDFPTGHILNLLRHAPSAYYRCLWALQAGGGLRISEAFLVRRGDINSENKTIRIEDPNNRRDPSKKKEKKKDGSNIAYKGRETASVIMFEPYKSIFFEALYEYEKERPTSSSDFLFVSEKRESHGESVIQSAQFNTTTKTYNTELRKAQIAAGIAGEGGKFFTSHSLRHFYGNWARNCVYIPGRNRVGLELSEIQLLMGHKDIKSTERYAKLDELNVAAEIASANQLVHGWSTSYSADLVRAQTYARLADELLARAA</sequence>
<comment type="similarity">
    <text evidence="1">Belongs to the 'phage' integrase family.</text>
</comment>
<dbReference type="PANTHER" id="PTHR30349:SF41">
    <property type="entry name" value="INTEGRASE_RECOMBINASE PROTEIN MJ0367-RELATED"/>
    <property type="match status" value="1"/>
</dbReference>
<evidence type="ECO:0000313" key="8">
    <source>
        <dbReference type="Proteomes" id="UP000722111"/>
    </source>
</evidence>
<name>A0ABS0BK39_9PSED</name>
<dbReference type="Pfam" id="PF00589">
    <property type="entry name" value="Phage_integrase"/>
    <property type="match status" value="1"/>
</dbReference>
<feature type="compositionally biased region" description="Basic and acidic residues" evidence="5">
    <location>
        <begin position="253"/>
        <end position="264"/>
    </location>
</feature>
<dbReference type="EMBL" id="JACOPX010000004">
    <property type="protein sequence ID" value="MBF6032825.1"/>
    <property type="molecule type" value="Genomic_DNA"/>
</dbReference>
<protein>
    <submittedName>
        <fullName evidence="7">Site-specific integrase</fullName>
    </submittedName>
</protein>
<dbReference type="Proteomes" id="UP000722111">
    <property type="component" value="Unassembled WGS sequence"/>
</dbReference>
<dbReference type="RefSeq" id="WP_194933750.1">
    <property type="nucleotide sequence ID" value="NZ_JACOPX010000004.1"/>
</dbReference>
<comment type="caution">
    <text evidence="7">The sequence shown here is derived from an EMBL/GenBank/DDBJ whole genome shotgun (WGS) entry which is preliminary data.</text>
</comment>
<keyword evidence="2" id="KW-0229">DNA integration</keyword>
<proteinExistence type="inferred from homology"/>
<dbReference type="Gene3D" id="1.10.443.10">
    <property type="entry name" value="Intergrase catalytic core"/>
    <property type="match status" value="1"/>
</dbReference>
<dbReference type="InterPro" id="IPR013762">
    <property type="entry name" value="Integrase-like_cat_sf"/>
</dbReference>
<dbReference type="CDD" id="cd00397">
    <property type="entry name" value="DNA_BRE_C"/>
    <property type="match status" value="1"/>
</dbReference>
<evidence type="ECO:0000256" key="1">
    <source>
        <dbReference type="ARBA" id="ARBA00008857"/>
    </source>
</evidence>
<dbReference type="PROSITE" id="PS51898">
    <property type="entry name" value="TYR_RECOMBINASE"/>
    <property type="match status" value="1"/>
</dbReference>
<gene>
    <name evidence="7" type="ORF">H8F23_06135</name>
</gene>
<evidence type="ECO:0000256" key="3">
    <source>
        <dbReference type="ARBA" id="ARBA00023125"/>
    </source>
</evidence>
<dbReference type="InterPro" id="IPR011010">
    <property type="entry name" value="DNA_brk_join_enz"/>
</dbReference>
<keyword evidence="3" id="KW-0238">DNA-binding</keyword>
<accession>A0ABS0BK39</accession>
<feature type="region of interest" description="Disordered" evidence="5">
    <location>
        <begin position="253"/>
        <end position="277"/>
    </location>
</feature>
<dbReference type="InterPro" id="IPR050090">
    <property type="entry name" value="Tyrosine_recombinase_XerCD"/>
</dbReference>
<keyword evidence="4" id="KW-0233">DNA recombination</keyword>
<evidence type="ECO:0000256" key="4">
    <source>
        <dbReference type="ARBA" id="ARBA00023172"/>
    </source>
</evidence>
<reference evidence="7 8" key="1">
    <citation type="submission" date="2020-08" db="EMBL/GenBank/DDBJ databases">
        <title>Description of novel Pseudomonas species.</title>
        <authorList>
            <person name="Duman M."/>
            <person name="Mulet M."/>
            <person name="Altun S."/>
            <person name="Saticioglu I.B."/>
            <person name="Lalucat J."/>
            <person name="Garcia-Valdes E."/>
        </authorList>
    </citation>
    <scope>NUCLEOTIDE SEQUENCE [LARGE SCALE GENOMIC DNA]</scope>
    <source>
        <strain evidence="7 8">P155</strain>
    </source>
</reference>
<evidence type="ECO:0000259" key="6">
    <source>
        <dbReference type="PROSITE" id="PS51898"/>
    </source>
</evidence>
<feature type="domain" description="Tyr recombinase" evidence="6">
    <location>
        <begin position="201"/>
        <end position="424"/>
    </location>
</feature>
<organism evidence="7 8">
    <name type="scientific">Pseudomonas neuropathica</name>
    <dbReference type="NCBI Taxonomy" id="2730425"/>
    <lineage>
        <taxon>Bacteria</taxon>
        <taxon>Pseudomonadati</taxon>
        <taxon>Pseudomonadota</taxon>
        <taxon>Gammaproteobacteria</taxon>
        <taxon>Pseudomonadales</taxon>
        <taxon>Pseudomonadaceae</taxon>
        <taxon>Pseudomonas</taxon>
    </lineage>
</organism>
<dbReference type="InterPro" id="IPR002104">
    <property type="entry name" value="Integrase_catalytic"/>
</dbReference>
<evidence type="ECO:0000256" key="2">
    <source>
        <dbReference type="ARBA" id="ARBA00022908"/>
    </source>
</evidence>
<dbReference type="SUPFAM" id="SSF56349">
    <property type="entry name" value="DNA breaking-rejoining enzymes"/>
    <property type="match status" value="1"/>
</dbReference>
<evidence type="ECO:0000313" key="7">
    <source>
        <dbReference type="EMBL" id="MBF6032825.1"/>
    </source>
</evidence>
<keyword evidence="8" id="KW-1185">Reference proteome</keyword>
<evidence type="ECO:0000256" key="5">
    <source>
        <dbReference type="SAM" id="MobiDB-lite"/>
    </source>
</evidence>